<proteinExistence type="predicted"/>
<evidence type="ECO:0000313" key="1">
    <source>
        <dbReference type="EMBL" id="MPM96686.1"/>
    </source>
</evidence>
<protein>
    <submittedName>
        <fullName evidence="1">Uncharacterized protein</fullName>
    </submittedName>
</protein>
<name>A0A645E5A6_9ZZZZ</name>
<comment type="caution">
    <text evidence="1">The sequence shown here is derived from an EMBL/GenBank/DDBJ whole genome shotgun (WGS) entry which is preliminary data.</text>
</comment>
<reference evidence="1" key="1">
    <citation type="submission" date="2019-08" db="EMBL/GenBank/DDBJ databases">
        <authorList>
            <person name="Kucharzyk K."/>
            <person name="Murdoch R.W."/>
            <person name="Higgins S."/>
            <person name="Loffler F."/>
        </authorList>
    </citation>
    <scope>NUCLEOTIDE SEQUENCE</scope>
</reference>
<organism evidence="1">
    <name type="scientific">bioreactor metagenome</name>
    <dbReference type="NCBI Taxonomy" id="1076179"/>
    <lineage>
        <taxon>unclassified sequences</taxon>
        <taxon>metagenomes</taxon>
        <taxon>ecological metagenomes</taxon>
    </lineage>
</organism>
<dbReference type="EMBL" id="VSSQ01043040">
    <property type="protein sequence ID" value="MPM96686.1"/>
    <property type="molecule type" value="Genomic_DNA"/>
</dbReference>
<accession>A0A645E5A6</accession>
<sequence>MTVENVRQNNLTGEPVSDALFNDFLKKLYVAVTAKAYDGVEDDILYVGSLYKMIYDNGGYFDPFIFMNQGDNRKVEFAVALHKSAGNEFQKLGLKADFTIHAMQVEEPLPGEENPTQYAALYSGQNFSLKAREEYHTDVYNSLDPDVGFNGYGYTFQFNETQKTFKSMELELRHESDNNHDVKVTRVLLVLDRLTELEGLNRKDVDYKEVLGSNNKYIYIKKDAFSPDWKLVNVRATYTNGDNSVIDTEWVPYFINAD</sequence>
<dbReference type="AlphaFoldDB" id="A0A645E5A6"/>
<gene>
    <name evidence="1" type="ORF">SDC9_143851</name>
</gene>